<name>A0A143PHA5_LUTPR</name>
<reference evidence="2 3" key="1">
    <citation type="journal article" date="2016" name="Genome Announc.">
        <title>First Complete Genome Sequence of a Subdivision 6 Acidobacterium Strain.</title>
        <authorList>
            <person name="Huang S."/>
            <person name="Vieira S."/>
            <person name="Bunk B."/>
            <person name="Riedel T."/>
            <person name="Sproer C."/>
            <person name="Overmann J."/>
        </authorList>
    </citation>
    <scope>NUCLEOTIDE SEQUENCE [LARGE SCALE GENOMIC DNA]</scope>
    <source>
        <strain evidence="3">DSM 100886 HEG_-6_39</strain>
    </source>
</reference>
<gene>
    <name evidence="2" type="ORF">LuPra_00306</name>
</gene>
<feature type="region of interest" description="Disordered" evidence="1">
    <location>
        <begin position="114"/>
        <end position="151"/>
    </location>
</feature>
<dbReference type="RefSeq" id="WP_110169130.1">
    <property type="nucleotide sequence ID" value="NZ_CP015136.1"/>
</dbReference>
<evidence type="ECO:0000313" key="2">
    <source>
        <dbReference type="EMBL" id="AMY07139.1"/>
    </source>
</evidence>
<dbReference type="STRING" id="1855912.LuPra_00306"/>
<reference evidence="3" key="2">
    <citation type="submission" date="2016-04" db="EMBL/GenBank/DDBJ databases">
        <title>First Complete Genome Sequence of a Subdivision 6 Acidobacterium.</title>
        <authorList>
            <person name="Huang S."/>
            <person name="Vieira S."/>
            <person name="Bunk B."/>
            <person name="Riedel T."/>
            <person name="Sproeer C."/>
            <person name="Overmann J."/>
        </authorList>
    </citation>
    <scope>NUCLEOTIDE SEQUENCE [LARGE SCALE GENOMIC DNA]</scope>
    <source>
        <strain evidence="3">DSM 100886 HEG_-6_39</strain>
    </source>
</reference>
<sequence length="337" mass="38595" precursor="true">MRARQLGLTPFLLLATLLVIPVPRVAAQSPPAAVTTSPSTDLDALMARVLANRDQTWRSLQEYLLAERETFKLVGPDGAPMFGLQKEFMWVAREGRAVRSPVRVNGVAIGEETRRREEAEWQADEDRRAERASEKAQSETATTAEVEQAMRRGEPRFISEVQFLRFRFEPGNYYFVGRETLAGREVLRMEYYPRRLFADDREERRAERERAKKDEAAGGRKGRTVDLDEDDRLERAINKVSLVTLWVDATVSQIVRYTFDNVDFNFLPGRSLVRVDTATATMTMGQPFPGIWLPESLTVEGALTLATGTYRAEYARRFSDYRQGDVQMRFRVKDEPK</sequence>
<dbReference type="KEGG" id="abac:LuPra_00306"/>
<keyword evidence="3" id="KW-1185">Reference proteome</keyword>
<evidence type="ECO:0000313" key="3">
    <source>
        <dbReference type="Proteomes" id="UP000076079"/>
    </source>
</evidence>
<dbReference type="EMBL" id="CP015136">
    <property type="protein sequence ID" value="AMY07139.1"/>
    <property type="molecule type" value="Genomic_DNA"/>
</dbReference>
<proteinExistence type="predicted"/>
<organism evidence="2 3">
    <name type="scientific">Luteitalea pratensis</name>
    <dbReference type="NCBI Taxonomy" id="1855912"/>
    <lineage>
        <taxon>Bacteria</taxon>
        <taxon>Pseudomonadati</taxon>
        <taxon>Acidobacteriota</taxon>
        <taxon>Vicinamibacteria</taxon>
        <taxon>Vicinamibacterales</taxon>
        <taxon>Vicinamibacteraceae</taxon>
        <taxon>Luteitalea</taxon>
    </lineage>
</organism>
<dbReference type="AlphaFoldDB" id="A0A143PHA5"/>
<evidence type="ECO:0000256" key="1">
    <source>
        <dbReference type="SAM" id="MobiDB-lite"/>
    </source>
</evidence>
<dbReference type="Proteomes" id="UP000076079">
    <property type="component" value="Chromosome"/>
</dbReference>
<accession>A0A143PHA5</accession>
<protein>
    <submittedName>
        <fullName evidence="2">Uncharacterized protein</fullName>
    </submittedName>
</protein>
<feature type="compositionally biased region" description="Basic and acidic residues" evidence="1">
    <location>
        <begin position="114"/>
        <end position="137"/>
    </location>
</feature>